<evidence type="ECO:0000256" key="1">
    <source>
        <dbReference type="SAM" id="MobiDB-lite"/>
    </source>
</evidence>
<evidence type="ECO:0000313" key="3">
    <source>
        <dbReference type="Proteomes" id="UP000198857"/>
    </source>
</evidence>
<evidence type="ECO:0000313" key="2">
    <source>
        <dbReference type="EMBL" id="SFP53975.1"/>
    </source>
</evidence>
<dbReference type="STRING" id="1523247.SAMN05660464_3503"/>
<gene>
    <name evidence="2" type="ORF">SAMN05660464_3503</name>
</gene>
<dbReference type="Proteomes" id="UP000198857">
    <property type="component" value="Unassembled WGS sequence"/>
</dbReference>
<feature type="region of interest" description="Disordered" evidence="1">
    <location>
        <begin position="416"/>
        <end position="459"/>
    </location>
</feature>
<dbReference type="RefSeq" id="WP_169064354.1">
    <property type="nucleotide sequence ID" value="NZ_FOWQ01000005.1"/>
</dbReference>
<reference evidence="3" key="1">
    <citation type="submission" date="2016-10" db="EMBL/GenBank/DDBJ databases">
        <authorList>
            <person name="Varghese N."/>
            <person name="Submissions S."/>
        </authorList>
    </citation>
    <scope>NUCLEOTIDE SEQUENCE [LARGE SCALE GENOMIC DNA]</scope>
    <source>
        <strain evidence="3">DSM 44208</strain>
    </source>
</reference>
<protein>
    <submittedName>
        <fullName evidence="2">Uncharacterized protein</fullName>
    </submittedName>
</protein>
<accession>A0A1I5R698</accession>
<keyword evidence="3" id="KW-1185">Reference proteome</keyword>
<organism evidence="2 3">
    <name type="scientific">Geodermatophilus dictyosporus</name>
    <dbReference type="NCBI Taxonomy" id="1523247"/>
    <lineage>
        <taxon>Bacteria</taxon>
        <taxon>Bacillati</taxon>
        <taxon>Actinomycetota</taxon>
        <taxon>Actinomycetes</taxon>
        <taxon>Geodermatophilales</taxon>
        <taxon>Geodermatophilaceae</taxon>
        <taxon>Geodermatophilus</taxon>
    </lineage>
</organism>
<name>A0A1I5R698_9ACTN</name>
<proteinExistence type="predicted"/>
<dbReference type="EMBL" id="FOWQ01000005">
    <property type="protein sequence ID" value="SFP53975.1"/>
    <property type="molecule type" value="Genomic_DNA"/>
</dbReference>
<sequence>MFRVLARLVPIPANVNPPPTRADVVFALHPLQLSRWLEEIWGAGGAQVFPPVPGAPVPPALGAADVVQRLRLADVLRNQDLRSGVSPGLTASGYPSFDNPVALGAAAQLPWEHLIYPYLVESTGVLSVLTEVVRRYVTGETLDPPSVQTLVWARTTEELFLRDAPLFSVGGLTSAVRPDAAVNRRNAYWRMFGVDLPHPLPGHPDGTAWKQPAGATVNTRFLETWHELLRQVWLGIENNQNQVGANPTDPSHVAYLCQTIGELLRLRRRGGLLSREEFSYSAMLSWFHLTVEQDSAVVRDLRATAGGGGVLGNPADRLALIAARVGMTPPRAARELFELADLMSPLMWFIELGTFDNTASARLLFDTQGQPNTAMVDLMTRIVDLWQSATGVWLKKEPGPSDRASARGPAPVQQVRMPGGIFAAPPAPPAPVPNGSGPGGTVPAVGPVLNGAGAPAGVR</sequence>
<dbReference type="AlphaFoldDB" id="A0A1I5R698"/>